<gene>
    <name evidence="3" type="ORF">DB44_AR00180</name>
</gene>
<evidence type="ECO:0000313" key="4">
    <source>
        <dbReference type="Proteomes" id="UP000031465"/>
    </source>
</evidence>
<dbReference type="Pfam" id="PF20085">
    <property type="entry name" value="TGL"/>
    <property type="match status" value="1"/>
</dbReference>
<accession>A0A0C1JSC0</accession>
<keyword evidence="1" id="KW-0808">Transferase</keyword>
<comment type="caution">
    <text evidence="3">The sequence shown here is derived from an EMBL/GenBank/DDBJ whole genome shotgun (WGS) entry which is preliminary data.</text>
</comment>
<evidence type="ECO:0000256" key="2">
    <source>
        <dbReference type="ARBA" id="ARBA00022969"/>
    </source>
</evidence>
<name>A0A0C1JSC0_9BACT</name>
<evidence type="ECO:0000313" key="3">
    <source>
        <dbReference type="EMBL" id="KIC74035.1"/>
    </source>
</evidence>
<dbReference type="GO" id="GO:0030435">
    <property type="term" value="P:sporulation resulting in formation of a cellular spore"/>
    <property type="evidence" value="ECO:0007669"/>
    <property type="project" value="UniProtKB-KW"/>
</dbReference>
<protein>
    <submittedName>
        <fullName evidence="3">Uncharacterized protein</fullName>
    </submittedName>
</protein>
<dbReference type="GO" id="GO:0003810">
    <property type="term" value="F:protein-glutamine gamma-glutamyltransferase activity"/>
    <property type="evidence" value="ECO:0007669"/>
    <property type="project" value="InterPro"/>
</dbReference>
<organism evidence="3 4">
    <name type="scientific">Candidatus Protochlamydia amoebophila</name>
    <dbReference type="NCBI Taxonomy" id="362787"/>
    <lineage>
        <taxon>Bacteria</taxon>
        <taxon>Pseudomonadati</taxon>
        <taxon>Chlamydiota</taxon>
        <taxon>Chlamydiia</taxon>
        <taxon>Parachlamydiales</taxon>
        <taxon>Parachlamydiaceae</taxon>
        <taxon>Candidatus Protochlamydia</taxon>
    </lineage>
</organism>
<dbReference type="Proteomes" id="UP000031465">
    <property type="component" value="Unassembled WGS sequence"/>
</dbReference>
<dbReference type="PATRIC" id="fig|362787.3.peg.225"/>
<sequence length="401" mass="45597">MNVTLNNEGTQENNSSIQERLISLTIEPSHNTQLHKNIHSIVISTVQKIAQDYEARLQGYKKNVGCLDGGIWMPNAYFKALKEKNQITRLRKMVSKNYFHHFYSKDFEAIPTADAIHKTGFVKCQIRIKKGVSPSEALKSAQRGPTLVDCATVCQIGQYQALLEVLGEEKFNYLFGHETGSPLVLCSYAIDNPLMPFLTKYIIKNSEKCPINEVKLEKGWRVVFNNVSKYNIKHGMRGDAVSFNVICLDPTPGQEKFIGLGLKSEGITEKELEQVLIEEYNAKPIDLEAVSDELANRLFSGGKPVFKIRCDLLDSQNPLPDEDYKKQMAIYRPDLSEKIVEKSIVYLKELREPLTMESAADDSEFGFDPNSRLDFDMDLIQKLEEMTIQNIKVITKKIFKD</sequence>
<proteinExistence type="predicted"/>
<dbReference type="EMBL" id="JSAN01000016">
    <property type="protein sequence ID" value="KIC74035.1"/>
    <property type="molecule type" value="Genomic_DNA"/>
</dbReference>
<dbReference type="InterPro" id="IPR020916">
    <property type="entry name" value="Gln_gamma-glutamylTfrase_bac"/>
</dbReference>
<reference evidence="3 4" key="1">
    <citation type="journal article" date="2014" name="Mol. Biol. Evol.">
        <title>Massive expansion of Ubiquitination-related gene families within the Chlamydiae.</title>
        <authorList>
            <person name="Domman D."/>
            <person name="Collingro A."/>
            <person name="Lagkouvardos I."/>
            <person name="Gehre L."/>
            <person name="Weinmaier T."/>
            <person name="Rattei T."/>
            <person name="Subtil A."/>
            <person name="Horn M."/>
        </authorList>
    </citation>
    <scope>NUCLEOTIDE SEQUENCE [LARGE SCALE GENOMIC DNA]</scope>
    <source>
        <strain evidence="3 4">EI2</strain>
    </source>
</reference>
<dbReference type="RefSeq" id="WP_039356191.1">
    <property type="nucleotide sequence ID" value="NZ_JSAN01000016.1"/>
</dbReference>
<dbReference type="AlphaFoldDB" id="A0A0C1JSC0"/>
<evidence type="ECO:0000256" key="1">
    <source>
        <dbReference type="ARBA" id="ARBA00022679"/>
    </source>
</evidence>
<keyword evidence="2" id="KW-0749">Sporulation</keyword>